<dbReference type="Gene3D" id="1.10.510.10">
    <property type="entry name" value="Transferase(Phosphotransferase) domain 1"/>
    <property type="match status" value="1"/>
</dbReference>
<keyword evidence="3" id="KW-1003">Cell membrane</keyword>
<dbReference type="InterPro" id="IPR000719">
    <property type="entry name" value="Prot_kinase_dom"/>
</dbReference>
<keyword evidence="7" id="KW-0812">Transmembrane</keyword>
<dbReference type="PROSITE" id="PS00107">
    <property type="entry name" value="PROTEIN_KINASE_ATP"/>
    <property type="match status" value="1"/>
</dbReference>
<evidence type="ECO:0000256" key="15">
    <source>
        <dbReference type="ARBA" id="ARBA00048679"/>
    </source>
</evidence>
<evidence type="ECO:0000313" key="19">
    <source>
        <dbReference type="EMBL" id="OAY80559.1"/>
    </source>
</evidence>
<dbReference type="Proteomes" id="UP000092600">
    <property type="component" value="Unassembled WGS sequence"/>
</dbReference>
<evidence type="ECO:0000256" key="6">
    <source>
        <dbReference type="ARBA" id="ARBA00022679"/>
    </source>
</evidence>
<dbReference type="GO" id="GO:0005886">
    <property type="term" value="C:plasma membrane"/>
    <property type="evidence" value="ECO:0007669"/>
    <property type="project" value="UniProtKB-SubCell"/>
</dbReference>
<comment type="subcellular location">
    <subcellularLocation>
        <location evidence="1">Cell membrane</location>
        <topology evidence="1">Single-pass membrane protein</topology>
    </subcellularLocation>
</comment>
<keyword evidence="11" id="KW-1133">Transmembrane helix</keyword>
<dbReference type="InterPro" id="IPR017441">
    <property type="entry name" value="Protein_kinase_ATP_BS"/>
</dbReference>
<evidence type="ECO:0000313" key="20">
    <source>
        <dbReference type="Proteomes" id="UP000092600"/>
    </source>
</evidence>
<proteinExistence type="predicted"/>
<dbReference type="EMBL" id="LSRQ01000843">
    <property type="protein sequence ID" value="OAY80559.1"/>
    <property type="molecule type" value="Genomic_DNA"/>
</dbReference>
<dbReference type="PROSITE" id="PS00108">
    <property type="entry name" value="PROTEIN_KINASE_ST"/>
    <property type="match status" value="1"/>
</dbReference>
<evidence type="ECO:0000256" key="1">
    <source>
        <dbReference type="ARBA" id="ARBA00004162"/>
    </source>
</evidence>
<evidence type="ECO:0000256" key="2">
    <source>
        <dbReference type="ARBA" id="ARBA00012513"/>
    </source>
</evidence>
<keyword evidence="12" id="KW-0472">Membrane</keyword>
<feature type="compositionally biased region" description="Pro residues" evidence="17">
    <location>
        <begin position="214"/>
        <end position="230"/>
    </location>
</feature>
<keyword evidence="4" id="KW-0723">Serine/threonine-protein kinase</keyword>
<dbReference type="PANTHER" id="PTHR47982:SF35">
    <property type="entry name" value="PROLINE-RICH RECEPTOR-LIKE PROTEIN KINASE PERK1-RELATED"/>
    <property type="match status" value="1"/>
</dbReference>
<feature type="compositionally biased region" description="Low complexity" evidence="17">
    <location>
        <begin position="248"/>
        <end position="261"/>
    </location>
</feature>
<keyword evidence="6" id="KW-0808">Transferase</keyword>
<dbReference type="FunFam" id="3.30.200.20:FF:000207">
    <property type="entry name" value="proline-rich receptor-like protein kinase PERK1"/>
    <property type="match status" value="1"/>
</dbReference>
<gene>
    <name evidence="19" type="ORF">ACMD2_05361</name>
</gene>
<feature type="region of interest" description="Disordered" evidence="17">
    <location>
        <begin position="193"/>
        <end position="264"/>
    </location>
</feature>
<organism evidence="19 20">
    <name type="scientific">Ananas comosus</name>
    <name type="common">Pineapple</name>
    <name type="synonym">Ananas ananas</name>
    <dbReference type="NCBI Taxonomy" id="4615"/>
    <lineage>
        <taxon>Eukaryota</taxon>
        <taxon>Viridiplantae</taxon>
        <taxon>Streptophyta</taxon>
        <taxon>Embryophyta</taxon>
        <taxon>Tracheophyta</taxon>
        <taxon>Spermatophyta</taxon>
        <taxon>Magnoliopsida</taxon>
        <taxon>Liliopsida</taxon>
        <taxon>Poales</taxon>
        <taxon>Bromeliaceae</taxon>
        <taxon>Bromelioideae</taxon>
        <taxon>Ananas</taxon>
    </lineage>
</organism>
<evidence type="ECO:0000256" key="5">
    <source>
        <dbReference type="ARBA" id="ARBA00022553"/>
    </source>
</evidence>
<feature type="binding site" evidence="16">
    <location>
        <position position="320"/>
    </location>
    <ligand>
        <name>ATP</name>
        <dbReference type="ChEBI" id="CHEBI:30616"/>
    </ligand>
</feature>
<keyword evidence="8 16" id="KW-0547">Nucleotide-binding</keyword>
<evidence type="ECO:0000256" key="16">
    <source>
        <dbReference type="PROSITE-ProRule" id="PRU10141"/>
    </source>
</evidence>
<keyword evidence="10 16" id="KW-0067">ATP-binding</keyword>
<comment type="catalytic activity">
    <reaction evidence="14">
        <text>L-threonyl-[protein] + ATP = O-phospho-L-threonyl-[protein] + ADP + H(+)</text>
        <dbReference type="Rhea" id="RHEA:46608"/>
        <dbReference type="Rhea" id="RHEA-COMP:11060"/>
        <dbReference type="Rhea" id="RHEA-COMP:11605"/>
        <dbReference type="ChEBI" id="CHEBI:15378"/>
        <dbReference type="ChEBI" id="CHEBI:30013"/>
        <dbReference type="ChEBI" id="CHEBI:30616"/>
        <dbReference type="ChEBI" id="CHEBI:61977"/>
        <dbReference type="ChEBI" id="CHEBI:456216"/>
        <dbReference type="EC" id="2.7.11.1"/>
    </reaction>
</comment>
<protein>
    <recommendedName>
        <fullName evidence="2">non-specific serine/threonine protein kinase</fullName>
        <ecNumber evidence="2">2.7.11.1</ecNumber>
    </recommendedName>
</protein>
<feature type="compositionally biased region" description="Basic and acidic residues" evidence="17">
    <location>
        <begin position="646"/>
        <end position="664"/>
    </location>
</feature>
<keyword evidence="19" id="KW-0675">Receptor</keyword>
<dbReference type="STRING" id="4615.A0A199VU36"/>
<feature type="region of interest" description="Disordered" evidence="17">
    <location>
        <begin position="621"/>
        <end position="664"/>
    </location>
</feature>
<evidence type="ECO:0000256" key="17">
    <source>
        <dbReference type="SAM" id="MobiDB-lite"/>
    </source>
</evidence>
<accession>A0A199VU36</accession>
<feature type="domain" description="Protein kinase" evidence="18">
    <location>
        <begin position="292"/>
        <end position="585"/>
    </location>
</feature>
<dbReference type="PROSITE" id="PS50011">
    <property type="entry name" value="PROTEIN_KINASE_DOM"/>
    <property type="match status" value="1"/>
</dbReference>
<evidence type="ECO:0000256" key="11">
    <source>
        <dbReference type="ARBA" id="ARBA00022989"/>
    </source>
</evidence>
<dbReference type="Gene3D" id="3.30.200.20">
    <property type="entry name" value="Phosphorylase Kinase, domain 1"/>
    <property type="match status" value="1"/>
</dbReference>
<keyword evidence="5" id="KW-0597">Phosphoprotein</keyword>
<evidence type="ECO:0000256" key="9">
    <source>
        <dbReference type="ARBA" id="ARBA00022777"/>
    </source>
</evidence>
<dbReference type="GO" id="GO:0004674">
    <property type="term" value="F:protein serine/threonine kinase activity"/>
    <property type="evidence" value="ECO:0007669"/>
    <property type="project" value="UniProtKB-KW"/>
</dbReference>
<dbReference type="EC" id="2.7.11.1" evidence="2"/>
<evidence type="ECO:0000256" key="7">
    <source>
        <dbReference type="ARBA" id="ARBA00022692"/>
    </source>
</evidence>
<dbReference type="InterPro" id="IPR047117">
    <property type="entry name" value="PERK1-13-like"/>
</dbReference>
<evidence type="ECO:0000256" key="8">
    <source>
        <dbReference type="ARBA" id="ARBA00022741"/>
    </source>
</evidence>
<evidence type="ECO:0000259" key="18">
    <source>
        <dbReference type="PROSITE" id="PS50011"/>
    </source>
</evidence>
<comment type="catalytic activity">
    <reaction evidence="15">
        <text>L-seryl-[protein] + ATP = O-phospho-L-seryl-[protein] + ADP + H(+)</text>
        <dbReference type="Rhea" id="RHEA:17989"/>
        <dbReference type="Rhea" id="RHEA-COMP:9863"/>
        <dbReference type="Rhea" id="RHEA-COMP:11604"/>
        <dbReference type="ChEBI" id="CHEBI:15378"/>
        <dbReference type="ChEBI" id="CHEBI:29999"/>
        <dbReference type="ChEBI" id="CHEBI:30616"/>
        <dbReference type="ChEBI" id="CHEBI:83421"/>
        <dbReference type="ChEBI" id="CHEBI:456216"/>
        <dbReference type="EC" id="2.7.11.1"/>
    </reaction>
</comment>
<feature type="compositionally biased region" description="Polar residues" evidence="17">
    <location>
        <begin position="621"/>
        <end position="643"/>
    </location>
</feature>
<evidence type="ECO:0000256" key="3">
    <source>
        <dbReference type="ARBA" id="ARBA00022475"/>
    </source>
</evidence>
<dbReference type="FunFam" id="1.10.510.10:FF:000239">
    <property type="entry name" value="Proline-rich receptor-like protein kinase PERK1"/>
    <property type="match status" value="1"/>
</dbReference>
<dbReference type="AlphaFoldDB" id="A0A199VU36"/>
<dbReference type="Pfam" id="PF07714">
    <property type="entry name" value="PK_Tyr_Ser-Thr"/>
    <property type="match status" value="1"/>
</dbReference>
<dbReference type="InterPro" id="IPR011009">
    <property type="entry name" value="Kinase-like_dom_sf"/>
</dbReference>
<name>A0A199VU36_ANACO</name>
<comment type="caution">
    <text evidence="19">The sequence shown here is derived from an EMBL/GenBank/DDBJ whole genome shotgun (WGS) entry which is preliminary data.</text>
</comment>
<evidence type="ECO:0000256" key="13">
    <source>
        <dbReference type="ARBA" id="ARBA00023180"/>
    </source>
</evidence>
<dbReference type="GO" id="GO:0005524">
    <property type="term" value="F:ATP binding"/>
    <property type="evidence" value="ECO:0007669"/>
    <property type="project" value="UniProtKB-UniRule"/>
</dbReference>
<dbReference type="PANTHER" id="PTHR47982">
    <property type="entry name" value="PROLINE-RICH RECEPTOR-LIKE PROTEIN KINASE PERK4"/>
    <property type="match status" value="1"/>
</dbReference>
<dbReference type="SUPFAM" id="SSF56112">
    <property type="entry name" value="Protein kinase-like (PK-like)"/>
    <property type="match status" value="1"/>
</dbReference>
<dbReference type="SMART" id="SM00220">
    <property type="entry name" value="S_TKc"/>
    <property type="match status" value="1"/>
</dbReference>
<dbReference type="InterPro" id="IPR001245">
    <property type="entry name" value="Ser-Thr/Tyr_kinase_cat_dom"/>
</dbReference>
<feature type="region of interest" description="Disordered" evidence="17">
    <location>
        <begin position="1"/>
        <end position="23"/>
    </location>
</feature>
<feature type="compositionally biased region" description="Pro residues" evidence="17">
    <location>
        <begin position="237"/>
        <end position="247"/>
    </location>
</feature>
<dbReference type="InterPro" id="IPR008271">
    <property type="entry name" value="Ser/Thr_kinase_AS"/>
</dbReference>
<evidence type="ECO:0000256" key="12">
    <source>
        <dbReference type="ARBA" id="ARBA00023136"/>
    </source>
</evidence>
<reference evidence="19 20" key="1">
    <citation type="journal article" date="2016" name="DNA Res.">
        <title>The draft genome of MD-2 pineapple using hybrid error correction of long reads.</title>
        <authorList>
            <person name="Redwan R.M."/>
            <person name="Saidin A."/>
            <person name="Kumar S.V."/>
        </authorList>
    </citation>
    <scope>NUCLEOTIDE SEQUENCE [LARGE SCALE GENOMIC DNA]</scope>
    <source>
        <strain evidence="20">cv. MD2</strain>
        <tissue evidence="19">Leaf</tissue>
    </source>
</reference>
<evidence type="ECO:0000256" key="4">
    <source>
        <dbReference type="ARBA" id="ARBA00022527"/>
    </source>
</evidence>
<evidence type="ECO:0000256" key="10">
    <source>
        <dbReference type="ARBA" id="ARBA00022840"/>
    </source>
</evidence>
<sequence length="664" mass="70125">MSTSPPPSSAAPPPTSPPRPAAGVPICAASRRLLSSSDHLPSAVTSGSLLPSPLLLPSPVPSYPGEAVDTIELFVSSPAAGGVVVPAAALVGAIAAEGPVTAVAALVGELHLDPARGGSRGGGVGGAVAGELDVRLLLQEEAPPSAAVASLQCPSSAASAAAAIQGFWGFTSVVYQKALFIFPTDIFPDDPYGGQYQNWQHNAPPPAGHVVHAPPHPPPPPPFASRPPHLPGHFAARPPPPPPPPPVISSSGGSGSNYSGSEVLPPPSPGVALGFGKSTFTYEELAVATNGFSDANLLGQGGFGYVHKGVLPNGKEVAIKQLKAGSGQGEREFQAEVEIISRVHHKHLVSLVGYCISGGQRLLVYEFVPNNTLEFHLHGKGRPTLDWPTRMKIALGAAKGLAYLHEDCHPKIFHRDIKAANILLDYKFEAKVADFGLAKFSSDNNTHVSTRVMGTFGYLAPEYASSGKLTDKSDVFSFGVMLLELITGRRPVDPSQSFMDDSLVDWARPLLTRALDEGTYDALVDPRLGKNYNPSDMACMIACAAACVRHSAKRRPKMSQIVRALEGDVSLDDLTEGMRPGHSRFFGSYGSSDYDSVQYNEDIKKFKKMAFVSQDYASSQYSAPTSEYGQNPSGSSSEGQPTQEMEMGKTKKDSHGFDRDSSNF</sequence>
<keyword evidence="13" id="KW-0325">Glycoprotein</keyword>
<evidence type="ECO:0000256" key="14">
    <source>
        <dbReference type="ARBA" id="ARBA00047899"/>
    </source>
</evidence>
<keyword evidence="9 19" id="KW-0418">Kinase</keyword>
<feature type="compositionally biased region" description="Pro residues" evidence="17">
    <location>
        <begin position="1"/>
        <end position="20"/>
    </location>
</feature>